<evidence type="ECO:0000256" key="2">
    <source>
        <dbReference type="ARBA" id="ARBA00023203"/>
    </source>
</evidence>
<dbReference type="GO" id="GO:0015629">
    <property type="term" value="C:actin cytoskeleton"/>
    <property type="evidence" value="ECO:0007669"/>
    <property type="project" value="InterPro"/>
</dbReference>
<evidence type="ECO:0000259" key="3">
    <source>
        <dbReference type="PROSITE" id="PS51263"/>
    </source>
</evidence>
<dbReference type="Pfam" id="PF00241">
    <property type="entry name" value="Cofilin_ADF"/>
    <property type="match status" value="1"/>
</dbReference>
<dbReference type="InterPro" id="IPR002108">
    <property type="entry name" value="ADF-H"/>
</dbReference>
<dbReference type="CDD" id="cd11286">
    <property type="entry name" value="ADF_cofilin_like"/>
    <property type="match status" value="1"/>
</dbReference>
<comment type="similarity">
    <text evidence="1">Belongs to the actin-binding proteins ADF family.</text>
</comment>
<name>A0A0S4JEQ6_BODSA</name>
<dbReference type="GO" id="GO:0030042">
    <property type="term" value="P:actin filament depolymerization"/>
    <property type="evidence" value="ECO:0007669"/>
    <property type="project" value="InterPro"/>
</dbReference>
<feature type="domain" description="ADF-H" evidence="3">
    <location>
        <begin position="3"/>
        <end position="132"/>
    </location>
</feature>
<protein>
    <submittedName>
        <fullName evidence="4">Cofilin actin depolymerizing factor, putative</fullName>
    </submittedName>
</protein>
<dbReference type="EMBL" id="CYKH01001666">
    <property type="protein sequence ID" value="CUG88639.1"/>
    <property type="molecule type" value="Genomic_DNA"/>
</dbReference>
<keyword evidence="5" id="KW-1185">Reference proteome</keyword>
<dbReference type="InterPro" id="IPR029006">
    <property type="entry name" value="ADF-H/Gelsolin-like_dom_sf"/>
</dbReference>
<sequence length="137" mass="15375">MSGVTVHDSCIATFEELKRKKAHRYIIFTIENTTTIVIQHKGERTATYDDFIGKFTNDSPAYGVFDFEYETPDGPREKLILISWIPDTSKPRARMLYSSSKVALDNLDSSLLSIQANDASQVAREEVLAKVKANKSA</sequence>
<dbReference type="GO" id="GO:0003779">
    <property type="term" value="F:actin binding"/>
    <property type="evidence" value="ECO:0007669"/>
    <property type="project" value="UniProtKB-KW"/>
</dbReference>
<dbReference type="InterPro" id="IPR017904">
    <property type="entry name" value="ADF/Cofilin"/>
</dbReference>
<dbReference type="PROSITE" id="PS51263">
    <property type="entry name" value="ADF_H"/>
    <property type="match status" value="1"/>
</dbReference>
<evidence type="ECO:0000313" key="5">
    <source>
        <dbReference type="Proteomes" id="UP000051952"/>
    </source>
</evidence>
<organism evidence="4 5">
    <name type="scientific">Bodo saltans</name>
    <name type="common">Flagellated protozoan</name>
    <dbReference type="NCBI Taxonomy" id="75058"/>
    <lineage>
        <taxon>Eukaryota</taxon>
        <taxon>Discoba</taxon>
        <taxon>Euglenozoa</taxon>
        <taxon>Kinetoplastea</taxon>
        <taxon>Metakinetoplastina</taxon>
        <taxon>Eubodonida</taxon>
        <taxon>Bodonidae</taxon>
        <taxon>Bodo</taxon>
    </lineage>
</organism>
<dbReference type="PANTHER" id="PTHR11913">
    <property type="entry name" value="COFILIN-RELATED"/>
    <property type="match status" value="1"/>
</dbReference>
<dbReference type="VEuPathDB" id="TriTrypDB:BSAL_16545"/>
<dbReference type="OrthoDB" id="10249245at2759"/>
<keyword evidence="2" id="KW-0009">Actin-binding</keyword>
<dbReference type="SMART" id="SM00102">
    <property type="entry name" value="ADF"/>
    <property type="match status" value="1"/>
</dbReference>
<accession>A0A0S4JEQ6</accession>
<dbReference type="AlphaFoldDB" id="A0A0S4JEQ6"/>
<gene>
    <name evidence="4" type="ORF">BSAL_16545</name>
</gene>
<evidence type="ECO:0000256" key="1">
    <source>
        <dbReference type="ARBA" id="ARBA00006844"/>
    </source>
</evidence>
<dbReference type="SUPFAM" id="SSF55753">
    <property type="entry name" value="Actin depolymerizing proteins"/>
    <property type="match status" value="1"/>
</dbReference>
<proteinExistence type="inferred from homology"/>
<dbReference type="OMA" id="ITFYSWS"/>
<evidence type="ECO:0000313" key="4">
    <source>
        <dbReference type="EMBL" id="CUG88639.1"/>
    </source>
</evidence>
<reference evidence="5" key="1">
    <citation type="submission" date="2015-09" db="EMBL/GenBank/DDBJ databases">
        <authorList>
            <consortium name="Pathogen Informatics"/>
        </authorList>
    </citation>
    <scope>NUCLEOTIDE SEQUENCE [LARGE SCALE GENOMIC DNA]</scope>
    <source>
        <strain evidence="5">Lake Konstanz</strain>
    </source>
</reference>
<dbReference type="Gene3D" id="3.40.20.10">
    <property type="entry name" value="Severin"/>
    <property type="match status" value="1"/>
</dbReference>
<dbReference type="Proteomes" id="UP000051952">
    <property type="component" value="Unassembled WGS sequence"/>
</dbReference>